<dbReference type="Proteomes" id="UP001140087">
    <property type="component" value="Unassembled WGS sequence"/>
</dbReference>
<comment type="caution">
    <text evidence="1">The sequence shown here is derived from an EMBL/GenBank/DDBJ whole genome shotgun (WGS) entry which is preliminary data.</text>
</comment>
<protein>
    <submittedName>
        <fullName evidence="1">Uncharacterized protein</fullName>
    </submittedName>
</protein>
<gene>
    <name evidence="1" type="ORF">H4R21_000717</name>
</gene>
<proteinExistence type="predicted"/>
<feature type="non-terminal residue" evidence="1">
    <location>
        <position position="1"/>
    </location>
</feature>
<sequence>LVFVTRNMNIVRANNQSLGTPVNRVRILGQYAATGLRAMLVDDALGPGRKYSRSAGVMPWRDTLVSRLAAAVAAEWSFATFRIALAIAGVGAAVLGACARAWMLVTGAPPGKRAADLVLDEAMRAALEKRLGYAIDTSLLNA</sequence>
<dbReference type="EMBL" id="JANBUN010000108">
    <property type="protein sequence ID" value="KAJ2806828.1"/>
    <property type="molecule type" value="Genomic_DNA"/>
</dbReference>
<evidence type="ECO:0000313" key="2">
    <source>
        <dbReference type="Proteomes" id="UP001140087"/>
    </source>
</evidence>
<accession>A0ACC1LEV5</accession>
<reference evidence="1" key="1">
    <citation type="submission" date="2022-07" db="EMBL/GenBank/DDBJ databases">
        <title>Phylogenomic reconstructions and comparative analyses of Kickxellomycotina fungi.</title>
        <authorList>
            <person name="Reynolds N.K."/>
            <person name="Stajich J.E."/>
            <person name="Barry K."/>
            <person name="Grigoriev I.V."/>
            <person name="Crous P."/>
            <person name="Smith M.E."/>
        </authorList>
    </citation>
    <scope>NUCLEOTIDE SEQUENCE</scope>
    <source>
        <strain evidence="1">BCRC 34780</strain>
    </source>
</reference>
<keyword evidence="2" id="KW-1185">Reference proteome</keyword>
<organism evidence="1 2">
    <name type="scientific">Coemansia helicoidea</name>
    <dbReference type="NCBI Taxonomy" id="1286919"/>
    <lineage>
        <taxon>Eukaryota</taxon>
        <taxon>Fungi</taxon>
        <taxon>Fungi incertae sedis</taxon>
        <taxon>Zoopagomycota</taxon>
        <taxon>Kickxellomycotina</taxon>
        <taxon>Kickxellomycetes</taxon>
        <taxon>Kickxellales</taxon>
        <taxon>Kickxellaceae</taxon>
        <taxon>Coemansia</taxon>
    </lineage>
</organism>
<name>A0ACC1LEV5_9FUNG</name>
<evidence type="ECO:0000313" key="1">
    <source>
        <dbReference type="EMBL" id="KAJ2806828.1"/>
    </source>
</evidence>